<keyword evidence="6" id="KW-0808">Transferase</keyword>
<dbReference type="GO" id="GO:0008380">
    <property type="term" value="P:RNA splicing"/>
    <property type="evidence" value="ECO:0007669"/>
    <property type="project" value="UniProtKB-KW"/>
</dbReference>
<sequence length="173" mass="19372">MDKDSIFVSNLPAALMGHRFHNSLQSKFDQTSKVSKSVYVSNFPDDCNTRDLWKACKVYGIVVDVFIPNKKSMSGKQFAFVCFIKVNHLDRLIENLNTIWIGRFHLFANPVRYESPNTAPIQKLFVGSNDAAPQFWQPKSQEKGGSFVNVVSGNRPSVINSSPALVLDDSCIV</sequence>
<accession>A0A699SJH0</accession>
<feature type="non-terminal residue" evidence="6">
    <location>
        <position position="173"/>
    </location>
</feature>
<keyword evidence="3" id="KW-0508">mRNA splicing</keyword>
<dbReference type="InterPro" id="IPR050907">
    <property type="entry name" value="SRSF"/>
</dbReference>
<protein>
    <submittedName>
        <fullName evidence="6">RNA-directed DNA polymerase, eukaryota, nucleotide-binding alpha-beta plait domain protein</fullName>
    </submittedName>
</protein>
<dbReference type="AlphaFoldDB" id="A0A699SJH0"/>
<dbReference type="InterPro" id="IPR000504">
    <property type="entry name" value="RRM_dom"/>
</dbReference>
<keyword evidence="4" id="KW-0694">RNA-binding</keyword>
<dbReference type="Gene3D" id="3.30.70.330">
    <property type="match status" value="1"/>
</dbReference>
<keyword evidence="6" id="KW-0548">Nucleotidyltransferase</keyword>
<name>A0A699SJH0_TANCI</name>
<evidence type="ECO:0000256" key="2">
    <source>
        <dbReference type="ARBA" id="ARBA00022728"/>
    </source>
</evidence>
<dbReference type="PANTHER" id="PTHR23147">
    <property type="entry name" value="SERINE/ARGININE RICH SPLICING FACTOR"/>
    <property type="match status" value="1"/>
</dbReference>
<dbReference type="EMBL" id="BKCJ011166337">
    <property type="protein sequence ID" value="GFC97479.1"/>
    <property type="molecule type" value="Genomic_DNA"/>
</dbReference>
<keyword evidence="6" id="KW-0695">RNA-directed DNA polymerase</keyword>
<gene>
    <name evidence="6" type="ORF">Tci_869449</name>
</gene>
<evidence type="ECO:0000259" key="5">
    <source>
        <dbReference type="PROSITE" id="PS50102"/>
    </source>
</evidence>
<dbReference type="GO" id="GO:0005681">
    <property type="term" value="C:spliceosomal complex"/>
    <property type="evidence" value="ECO:0007669"/>
    <property type="project" value="UniProtKB-KW"/>
</dbReference>
<dbReference type="CDD" id="cd00590">
    <property type="entry name" value="RRM_SF"/>
    <property type="match status" value="1"/>
</dbReference>
<dbReference type="Pfam" id="PF00076">
    <property type="entry name" value="RRM_1"/>
    <property type="match status" value="1"/>
</dbReference>
<feature type="domain" description="RRM" evidence="5">
    <location>
        <begin position="36"/>
        <end position="118"/>
    </location>
</feature>
<keyword evidence="2" id="KW-0747">Spliceosome</keyword>
<dbReference type="InterPro" id="IPR012677">
    <property type="entry name" value="Nucleotide-bd_a/b_plait_sf"/>
</dbReference>
<dbReference type="GO" id="GO:0006397">
    <property type="term" value="P:mRNA processing"/>
    <property type="evidence" value="ECO:0007669"/>
    <property type="project" value="UniProtKB-KW"/>
</dbReference>
<dbReference type="InterPro" id="IPR035979">
    <property type="entry name" value="RBD_domain_sf"/>
</dbReference>
<organism evidence="6">
    <name type="scientific">Tanacetum cinerariifolium</name>
    <name type="common">Dalmatian daisy</name>
    <name type="synonym">Chrysanthemum cinerariifolium</name>
    <dbReference type="NCBI Taxonomy" id="118510"/>
    <lineage>
        <taxon>Eukaryota</taxon>
        <taxon>Viridiplantae</taxon>
        <taxon>Streptophyta</taxon>
        <taxon>Embryophyta</taxon>
        <taxon>Tracheophyta</taxon>
        <taxon>Spermatophyta</taxon>
        <taxon>Magnoliopsida</taxon>
        <taxon>eudicotyledons</taxon>
        <taxon>Gunneridae</taxon>
        <taxon>Pentapetalae</taxon>
        <taxon>asterids</taxon>
        <taxon>campanulids</taxon>
        <taxon>Asterales</taxon>
        <taxon>Asteraceae</taxon>
        <taxon>Asteroideae</taxon>
        <taxon>Anthemideae</taxon>
        <taxon>Anthemidinae</taxon>
        <taxon>Tanacetum</taxon>
    </lineage>
</organism>
<keyword evidence="1" id="KW-0507">mRNA processing</keyword>
<evidence type="ECO:0000256" key="3">
    <source>
        <dbReference type="ARBA" id="ARBA00023187"/>
    </source>
</evidence>
<comment type="caution">
    <text evidence="6">The sequence shown here is derived from an EMBL/GenBank/DDBJ whole genome shotgun (WGS) entry which is preliminary data.</text>
</comment>
<reference evidence="6" key="1">
    <citation type="journal article" date="2019" name="Sci. Rep.">
        <title>Draft genome of Tanacetum cinerariifolium, the natural source of mosquito coil.</title>
        <authorList>
            <person name="Yamashiro T."/>
            <person name="Shiraishi A."/>
            <person name="Satake H."/>
            <person name="Nakayama K."/>
        </authorList>
    </citation>
    <scope>NUCLEOTIDE SEQUENCE</scope>
</reference>
<dbReference type="GO" id="GO:0003723">
    <property type="term" value="F:RNA binding"/>
    <property type="evidence" value="ECO:0007669"/>
    <property type="project" value="UniProtKB-UniRule"/>
</dbReference>
<dbReference type="SMART" id="SM00360">
    <property type="entry name" value="RRM"/>
    <property type="match status" value="1"/>
</dbReference>
<dbReference type="GO" id="GO:0003964">
    <property type="term" value="F:RNA-directed DNA polymerase activity"/>
    <property type="evidence" value="ECO:0007669"/>
    <property type="project" value="UniProtKB-KW"/>
</dbReference>
<evidence type="ECO:0000313" key="6">
    <source>
        <dbReference type="EMBL" id="GFC97479.1"/>
    </source>
</evidence>
<evidence type="ECO:0000256" key="1">
    <source>
        <dbReference type="ARBA" id="ARBA00022664"/>
    </source>
</evidence>
<proteinExistence type="predicted"/>
<dbReference type="PROSITE" id="PS50102">
    <property type="entry name" value="RRM"/>
    <property type="match status" value="1"/>
</dbReference>
<evidence type="ECO:0000256" key="4">
    <source>
        <dbReference type="PROSITE-ProRule" id="PRU00176"/>
    </source>
</evidence>
<dbReference type="SUPFAM" id="SSF54928">
    <property type="entry name" value="RNA-binding domain, RBD"/>
    <property type="match status" value="1"/>
</dbReference>